<evidence type="ECO:0000313" key="2">
    <source>
        <dbReference type="Proteomes" id="UP001239111"/>
    </source>
</evidence>
<accession>A0ACC2NMH7</accession>
<keyword evidence="2" id="KW-1185">Reference proteome</keyword>
<dbReference type="EMBL" id="CM056743">
    <property type="protein sequence ID" value="KAJ8672474.1"/>
    <property type="molecule type" value="Genomic_DNA"/>
</dbReference>
<proteinExistence type="predicted"/>
<comment type="caution">
    <text evidence="1">The sequence shown here is derived from an EMBL/GenBank/DDBJ whole genome shotgun (WGS) entry which is preliminary data.</text>
</comment>
<evidence type="ECO:0000313" key="1">
    <source>
        <dbReference type="EMBL" id="KAJ8672474.1"/>
    </source>
</evidence>
<organism evidence="1 2">
    <name type="scientific">Eretmocerus hayati</name>
    <dbReference type="NCBI Taxonomy" id="131215"/>
    <lineage>
        <taxon>Eukaryota</taxon>
        <taxon>Metazoa</taxon>
        <taxon>Ecdysozoa</taxon>
        <taxon>Arthropoda</taxon>
        <taxon>Hexapoda</taxon>
        <taxon>Insecta</taxon>
        <taxon>Pterygota</taxon>
        <taxon>Neoptera</taxon>
        <taxon>Endopterygota</taxon>
        <taxon>Hymenoptera</taxon>
        <taxon>Apocrita</taxon>
        <taxon>Proctotrupomorpha</taxon>
        <taxon>Chalcidoidea</taxon>
        <taxon>Aphelinidae</taxon>
        <taxon>Aphelininae</taxon>
        <taxon>Eretmocerus</taxon>
    </lineage>
</organism>
<protein>
    <submittedName>
        <fullName evidence="1">Uncharacterized protein</fullName>
    </submittedName>
</protein>
<name>A0ACC2NMH7_9HYME</name>
<sequence length="391" mass="43649">MASQPIPQRPTVTKSFAQVAEQFQYPTEDQGSRICFYLRTKALVDKLTDTETNINIGEHVLPVRRLLSKAKRVTISNVRPQIPDSIIMEELAKINIKPVSRIAQIRAGITVPGCSHICSFRSSMHIEPEGIERLPGNMLINHNDTGFWIYFSAEKMTCFLCKEEGHNARHCKNVELLTPANSQVDSDNTGGASSTNQEISTSIESQEEKTVDHTHSDHQFLKPQKPPQSSKRPAPSETSSSSVEKKAESAGIGTGARGHRYATRKKYKTTPESLEKSDLVKQLEPAAAHLKANHEQFSLSFDNLVDFLYETHGKRNALEVASKFTIDTENLNDMLQEVCGMITVRKLKSQIDKIRKCISTGAQMDSDNDFSADDACSQGDNDPSRYDDYMQ</sequence>
<gene>
    <name evidence="1" type="ORF">QAD02_003733</name>
</gene>
<dbReference type="Proteomes" id="UP001239111">
    <property type="component" value="Chromosome 3"/>
</dbReference>
<reference evidence="1" key="1">
    <citation type="submission" date="2023-04" db="EMBL/GenBank/DDBJ databases">
        <title>A chromosome-level genome assembly of the parasitoid wasp Eretmocerus hayati.</title>
        <authorList>
            <person name="Zhong Y."/>
            <person name="Liu S."/>
            <person name="Liu Y."/>
        </authorList>
    </citation>
    <scope>NUCLEOTIDE SEQUENCE</scope>
    <source>
        <strain evidence="1">ZJU_SS_LIU_2023</strain>
    </source>
</reference>